<dbReference type="RefSeq" id="WP_106392875.1">
    <property type="nucleotide sequence ID" value="NZ_PVNK01000164.1"/>
</dbReference>
<feature type="active site" description="Proton acceptor" evidence="2">
    <location>
        <position position="77"/>
    </location>
</feature>
<evidence type="ECO:0000313" key="6">
    <source>
        <dbReference type="Proteomes" id="UP000237968"/>
    </source>
</evidence>
<name>A0A2S9XV95_9BACT</name>
<keyword evidence="1" id="KW-0456">Lyase</keyword>
<dbReference type="OrthoDB" id="5401862at2"/>
<dbReference type="Pfam" id="PF06094">
    <property type="entry name" value="GGACT"/>
    <property type="match status" value="1"/>
</dbReference>
<evidence type="ECO:0000256" key="1">
    <source>
        <dbReference type="ARBA" id="ARBA00023239"/>
    </source>
</evidence>
<dbReference type="Gene3D" id="3.10.490.10">
    <property type="entry name" value="Gamma-glutamyl cyclotransferase-like"/>
    <property type="match status" value="1"/>
</dbReference>
<organism evidence="5 6">
    <name type="scientific">Enhygromyxa salina</name>
    <dbReference type="NCBI Taxonomy" id="215803"/>
    <lineage>
        <taxon>Bacteria</taxon>
        <taxon>Pseudomonadati</taxon>
        <taxon>Myxococcota</taxon>
        <taxon>Polyangia</taxon>
        <taxon>Nannocystales</taxon>
        <taxon>Nannocystaceae</taxon>
        <taxon>Enhygromyxa</taxon>
    </lineage>
</organism>
<dbReference type="SUPFAM" id="SSF110857">
    <property type="entry name" value="Gamma-glutamyl cyclotransferase-like"/>
    <property type="match status" value="1"/>
</dbReference>
<reference evidence="5 6" key="1">
    <citation type="submission" date="2018-03" db="EMBL/GenBank/DDBJ databases">
        <title>Draft Genome Sequences of the Obligatory Marine Myxobacteria Enhygromyxa salina SWB005.</title>
        <authorList>
            <person name="Poehlein A."/>
            <person name="Moghaddam J.A."/>
            <person name="Harms H."/>
            <person name="Alanjari M."/>
            <person name="Koenig G.M."/>
            <person name="Daniel R."/>
            <person name="Schaeberle T.F."/>
        </authorList>
    </citation>
    <scope>NUCLEOTIDE SEQUENCE [LARGE SCALE GENOMIC DNA]</scope>
    <source>
        <strain evidence="5 6">SWB005</strain>
    </source>
</reference>
<feature type="domain" description="Gamma-glutamylcyclotransferase AIG2-like" evidence="4">
    <location>
        <begin position="3"/>
        <end position="93"/>
    </location>
</feature>
<evidence type="ECO:0000313" key="5">
    <source>
        <dbReference type="EMBL" id="PRP96754.1"/>
    </source>
</evidence>
<dbReference type="GO" id="GO:0003839">
    <property type="term" value="F:gamma-glutamylcyclotransferase activity"/>
    <property type="evidence" value="ECO:0007669"/>
    <property type="project" value="InterPro"/>
</dbReference>
<evidence type="ECO:0000256" key="3">
    <source>
        <dbReference type="PIRSR" id="PIRSR617939-2"/>
    </source>
</evidence>
<feature type="binding site" evidence="3">
    <location>
        <begin position="3"/>
        <end position="8"/>
    </location>
    <ligand>
        <name>substrate</name>
    </ligand>
</feature>
<dbReference type="InterPro" id="IPR009288">
    <property type="entry name" value="AIG2-like_dom"/>
</dbReference>
<dbReference type="EMBL" id="PVNK01000164">
    <property type="protein sequence ID" value="PRP96754.1"/>
    <property type="molecule type" value="Genomic_DNA"/>
</dbReference>
<dbReference type="InterPro" id="IPR036568">
    <property type="entry name" value="GGCT-like_sf"/>
</dbReference>
<dbReference type="InterPro" id="IPR017939">
    <property type="entry name" value="G-Glutamylcylcotransferase"/>
</dbReference>
<feature type="binding site" evidence="3">
    <location>
        <position position="115"/>
    </location>
    <ligand>
        <name>substrate</name>
    </ligand>
</feature>
<proteinExistence type="predicted"/>
<keyword evidence="6" id="KW-1185">Reference proteome</keyword>
<dbReference type="Proteomes" id="UP000237968">
    <property type="component" value="Unassembled WGS sequence"/>
</dbReference>
<sequence>MRYFAYGSNMSRARLEQRVGPTLVLGPARLEGYRHRFSKLGTDGSGKGNIELHLGESVWGVVYELDDRQLARLVDFELGYRQTSLPVPLVGATATRVTSFEAHTIVPGLAPTSAYVEHYVIGMREHGIPDDYRMRILRGITSESS</sequence>
<comment type="caution">
    <text evidence="5">The sequence shown here is derived from an EMBL/GenBank/DDBJ whole genome shotgun (WGS) entry which is preliminary data.</text>
</comment>
<dbReference type="CDD" id="cd06661">
    <property type="entry name" value="GGCT_like"/>
    <property type="match status" value="1"/>
</dbReference>
<dbReference type="InterPro" id="IPR013024">
    <property type="entry name" value="GGCT-like"/>
</dbReference>
<protein>
    <recommendedName>
        <fullName evidence="4">Gamma-glutamylcyclotransferase AIG2-like domain-containing protein</fullName>
    </recommendedName>
</protein>
<accession>A0A2S9XV95</accession>
<evidence type="ECO:0000256" key="2">
    <source>
        <dbReference type="PIRSR" id="PIRSR617939-1"/>
    </source>
</evidence>
<gene>
    <name evidence="5" type="ORF">ENSA5_35280</name>
</gene>
<dbReference type="AlphaFoldDB" id="A0A2S9XV95"/>
<dbReference type="PANTHER" id="PTHR12935:SF0">
    <property type="entry name" value="GAMMA-GLUTAMYLCYCLOTRANSFERASE"/>
    <property type="match status" value="1"/>
</dbReference>
<evidence type="ECO:0000259" key="4">
    <source>
        <dbReference type="Pfam" id="PF06094"/>
    </source>
</evidence>
<dbReference type="PANTHER" id="PTHR12935">
    <property type="entry name" value="GAMMA-GLUTAMYLCYCLOTRANSFERASE"/>
    <property type="match status" value="1"/>
</dbReference>